<dbReference type="SUPFAM" id="SSF52317">
    <property type="entry name" value="Class I glutamine amidotransferase-like"/>
    <property type="match status" value="1"/>
</dbReference>
<dbReference type="AlphaFoldDB" id="A0A818RIW7"/>
<gene>
    <name evidence="5" type="ORF">FME351_LOCUS24648</name>
    <name evidence="3" type="ORF">GRG538_LOCUS897</name>
    <name evidence="7" type="ORF">HFQ381_LOCUS12682</name>
    <name evidence="4" type="ORF">LUA448_LOCUS22617</name>
    <name evidence="9" type="ORF">QYT958_LOCUS14075</name>
    <name evidence="2" type="ORF">TIS948_LOCUS2866</name>
    <name evidence="6" type="ORF">TSG867_LOCUS1551</name>
    <name evidence="8" type="ORF">UJA718_LOCUS12028</name>
</gene>
<dbReference type="Proteomes" id="UP000663825">
    <property type="component" value="Unassembled WGS sequence"/>
</dbReference>
<dbReference type="CDD" id="cd01741">
    <property type="entry name" value="GATase1_1"/>
    <property type="match status" value="1"/>
</dbReference>
<evidence type="ECO:0000313" key="7">
    <source>
        <dbReference type="EMBL" id="CAF4287409.1"/>
    </source>
</evidence>
<dbReference type="EMBL" id="CAJOBO010000774">
    <property type="protein sequence ID" value="CAF4287409.1"/>
    <property type="molecule type" value="Genomic_DNA"/>
</dbReference>
<dbReference type="Gene3D" id="3.40.50.880">
    <property type="match status" value="1"/>
</dbReference>
<feature type="domain" description="Glutamine amidotransferase" evidence="1">
    <location>
        <begin position="30"/>
        <end position="194"/>
    </location>
</feature>
<dbReference type="EMBL" id="CAJOBR010001852">
    <property type="protein sequence ID" value="CAF4640149.1"/>
    <property type="molecule type" value="Genomic_DNA"/>
</dbReference>
<dbReference type="InterPro" id="IPR017926">
    <property type="entry name" value="GATASE"/>
</dbReference>
<organism evidence="5 10">
    <name type="scientific">Rotaria socialis</name>
    <dbReference type="NCBI Taxonomy" id="392032"/>
    <lineage>
        <taxon>Eukaryota</taxon>
        <taxon>Metazoa</taxon>
        <taxon>Spiralia</taxon>
        <taxon>Gnathifera</taxon>
        <taxon>Rotifera</taxon>
        <taxon>Eurotatoria</taxon>
        <taxon>Bdelloidea</taxon>
        <taxon>Philodinida</taxon>
        <taxon>Philodinidae</taxon>
        <taxon>Rotaria</taxon>
    </lineage>
</organism>
<evidence type="ECO:0000313" key="6">
    <source>
        <dbReference type="EMBL" id="CAF4225504.1"/>
    </source>
</evidence>
<dbReference type="Proteomes" id="UP000663869">
    <property type="component" value="Unassembled WGS sequence"/>
</dbReference>
<dbReference type="InterPro" id="IPR029062">
    <property type="entry name" value="Class_I_gatase-like"/>
</dbReference>
<evidence type="ECO:0000313" key="8">
    <source>
        <dbReference type="EMBL" id="CAF4291257.1"/>
    </source>
</evidence>
<dbReference type="PANTHER" id="PTHR42695">
    <property type="entry name" value="GLUTAMINE AMIDOTRANSFERASE YLR126C-RELATED"/>
    <property type="match status" value="1"/>
</dbReference>
<dbReference type="OrthoDB" id="9971576at2759"/>
<accession>A0A818RIW7</accession>
<dbReference type="Proteomes" id="UP000663848">
    <property type="component" value="Unassembled WGS sequence"/>
</dbReference>
<name>A0A818RIW7_9BILA</name>
<dbReference type="EMBL" id="CAJOBQ010000035">
    <property type="protein sequence ID" value="CAF4225504.1"/>
    <property type="molecule type" value="Genomic_DNA"/>
</dbReference>
<dbReference type="GO" id="GO:0005829">
    <property type="term" value="C:cytosol"/>
    <property type="evidence" value="ECO:0007669"/>
    <property type="project" value="TreeGrafter"/>
</dbReference>
<evidence type="ECO:0000313" key="2">
    <source>
        <dbReference type="EMBL" id="CAF3028903.1"/>
    </source>
</evidence>
<protein>
    <recommendedName>
        <fullName evidence="1">Glutamine amidotransferase domain-containing protein</fullName>
    </recommendedName>
</protein>
<dbReference type="EMBL" id="CAJOBP010001527">
    <property type="protein sequence ID" value="CAF4291257.1"/>
    <property type="molecule type" value="Genomic_DNA"/>
</dbReference>
<evidence type="ECO:0000313" key="4">
    <source>
        <dbReference type="EMBL" id="CAF3460591.1"/>
    </source>
</evidence>
<dbReference type="Proteomes" id="UP000663872">
    <property type="component" value="Unassembled WGS sequence"/>
</dbReference>
<evidence type="ECO:0000313" key="5">
    <source>
        <dbReference type="EMBL" id="CAF3653731.1"/>
    </source>
</evidence>
<evidence type="ECO:0000313" key="11">
    <source>
        <dbReference type="Proteomes" id="UP000663873"/>
    </source>
</evidence>
<evidence type="ECO:0000313" key="9">
    <source>
        <dbReference type="EMBL" id="CAF4640149.1"/>
    </source>
</evidence>
<dbReference type="EMBL" id="CAJNYD010002925">
    <property type="protein sequence ID" value="CAF3460591.1"/>
    <property type="molecule type" value="Genomic_DNA"/>
</dbReference>
<dbReference type="PROSITE" id="PS51273">
    <property type="entry name" value="GATASE_TYPE_1"/>
    <property type="match status" value="1"/>
</dbReference>
<proteinExistence type="predicted"/>
<evidence type="ECO:0000313" key="3">
    <source>
        <dbReference type="EMBL" id="CAF3304695.1"/>
    </source>
</evidence>
<dbReference type="Pfam" id="PF00117">
    <property type="entry name" value="GATase"/>
    <property type="match status" value="1"/>
</dbReference>
<dbReference type="Proteomes" id="UP000663862">
    <property type="component" value="Unassembled WGS sequence"/>
</dbReference>
<evidence type="ECO:0000259" key="1">
    <source>
        <dbReference type="Pfam" id="PF00117"/>
    </source>
</evidence>
<dbReference type="InterPro" id="IPR044992">
    <property type="entry name" value="ChyE-like"/>
</dbReference>
<dbReference type="Proteomes" id="UP000663873">
    <property type="component" value="Unassembled WGS sequence"/>
</dbReference>
<keyword evidence="11" id="KW-1185">Reference proteome</keyword>
<evidence type="ECO:0000313" key="10">
    <source>
        <dbReference type="Proteomes" id="UP000663869"/>
    </source>
</evidence>
<sequence length="246" mass="27765">MSKKVLIIKHSIRVCPAYVATFFTEHDIPFEILSINDSDSQSKLPDNNTTDYQAIVSLGGPQGTYEDDLYPYLKWEKSFLATQLSLDTPILGLCLGAQLVADAIGGHGYLGKCGYELGYVQYELTPEGEQDPVLSKVFEAQQNKPLLLMHHKDTFDLPPTASILARTSNNYIAAFRTGSALCVQFHPEASFTEFSEWVQRTRLTRPELYGNLDIDEILQQTKACELQAAKSRKIFFESWWNSIQQE</sequence>
<dbReference type="EMBL" id="CAJNYU010003233">
    <property type="protein sequence ID" value="CAF3653731.1"/>
    <property type="molecule type" value="Genomic_DNA"/>
</dbReference>
<dbReference type="EMBL" id="CAJNYT010000026">
    <property type="protein sequence ID" value="CAF3304695.1"/>
    <property type="molecule type" value="Genomic_DNA"/>
</dbReference>
<dbReference type="EMBL" id="CAJNXB010000128">
    <property type="protein sequence ID" value="CAF3028903.1"/>
    <property type="molecule type" value="Genomic_DNA"/>
</dbReference>
<dbReference type="PANTHER" id="PTHR42695:SF5">
    <property type="entry name" value="GLUTAMINE AMIDOTRANSFERASE YLR126C-RELATED"/>
    <property type="match status" value="1"/>
</dbReference>
<comment type="caution">
    <text evidence="5">The sequence shown here is derived from an EMBL/GenBank/DDBJ whole genome shotgun (WGS) entry which is preliminary data.</text>
</comment>
<reference evidence="5" key="1">
    <citation type="submission" date="2021-02" db="EMBL/GenBank/DDBJ databases">
        <authorList>
            <person name="Nowell W R."/>
        </authorList>
    </citation>
    <scope>NUCLEOTIDE SEQUENCE</scope>
</reference>
<dbReference type="Proteomes" id="UP000663833">
    <property type="component" value="Unassembled WGS sequence"/>
</dbReference>
<dbReference type="Proteomes" id="UP000663851">
    <property type="component" value="Unassembled WGS sequence"/>
</dbReference>